<gene>
    <name evidence="3" type="ORF">BT96DRAFT_861888</name>
</gene>
<reference evidence="3" key="1">
    <citation type="journal article" date="2019" name="Environ. Microbiol.">
        <title>Fungal ecological strategies reflected in gene transcription - a case study of two litter decomposers.</title>
        <authorList>
            <person name="Barbi F."/>
            <person name="Kohler A."/>
            <person name="Barry K."/>
            <person name="Baskaran P."/>
            <person name="Daum C."/>
            <person name="Fauchery L."/>
            <person name="Ihrmark K."/>
            <person name="Kuo A."/>
            <person name="LaButti K."/>
            <person name="Lipzen A."/>
            <person name="Morin E."/>
            <person name="Grigoriev I.V."/>
            <person name="Henrissat B."/>
            <person name="Lindahl B."/>
            <person name="Martin F."/>
        </authorList>
    </citation>
    <scope>NUCLEOTIDE SEQUENCE</scope>
    <source>
        <strain evidence="3">JB14</strain>
    </source>
</reference>
<dbReference type="AlphaFoldDB" id="A0A6A4HEE1"/>
<dbReference type="SUPFAM" id="SSF81383">
    <property type="entry name" value="F-box domain"/>
    <property type="match status" value="1"/>
</dbReference>
<keyword evidence="4" id="KW-1185">Reference proteome</keyword>
<dbReference type="CDD" id="cd09917">
    <property type="entry name" value="F-box_SF"/>
    <property type="match status" value="1"/>
</dbReference>
<evidence type="ECO:0000313" key="3">
    <source>
        <dbReference type="EMBL" id="KAE9395435.1"/>
    </source>
</evidence>
<dbReference type="OrthoDB" id="3226064at2759"/>
<dbReference type="Proteomes" id="UP000799118">
    <property type="component" value="Unassembled WGS sequence"/>
</dbReference>
<dbReference type="EMBL" id="ML769531">
    <property type="protein sequence ID" value="KAE9395435.1"/>
    <property type="molecule type" value="Genomic_DNA"/>
</dbReference>
<organism evidence="3 4">
    <name type="scientific">Gymnopus androsaceus JB14</name>
    <dbReference type="NCBI Taxonomy" id="1447944"/>
    <lineage>
        <taxon>Eukaryota</taxon>
        <taxon>Fungi</taxon>
        <taxon>Dikarya</taxon>
        <taxon>Basidiomycota</taxon>
        <taxon>Agaricomycotina</taxon>
        <taxon>Agaricomycetes</taxon>
        <taxon>Agaricomycetidae</taxon>
        <taxon>Agaricales</taxon>
        <taxon>Marasmiineae</taxon>
        <taxon>Omphalotaceae</taxon>
        <taxon>Gymnopus</taxon>
    </lineage>
</organism>
<protein>
    <recommendedName>
        <fullName evidence="2">F-box domain-containing protein</fullName>
    </recommendedName>
</protein>
<feature type="region of interest" description="Disordered" evidence="1">
    <location>
        <begin position="543"/>
        <end position="562"/>
    </location>
</feature>
<feature type="compositionally biased region" description="Acidic residues" evidence="1">
    <location>
        <begin position="400"/>
        <end position="409"/>
    </location>
</feature>
<dbReference type="Pfam" id="PF12937">
    <property type="entry name" value="F-box-like"/>
    <property type="match status" value="1"/>
</dbReference>
<feature type="compositionally biased region" description="Acidic residues" evidence="1">
    <location>
        <begin position="545"/>
        <end position="562"/>
    </location>
</feature>
<evidence type="ECO:0000259" key="2">
    <source>
        <dbReference type="Pfam" id="PF12937"/>
    </source>
</evidence>
<feature type="compositionally biased region" description="Acidic residues" evidence="1">
    <location>
        <begin position="360"/>
        <end position="370"/>
    </location>
</feature>
<feature type="region of interest" description="Disordered" evidence="1">
    <location>
        <begin position="277"/>
        <end position="370"/>
    </location>
</feature>
<feature type="compositionally biased region" description="Basic and acidic residues" evidence="1">
    <location>
        <begin position="708"/>
        <end position="717"/>
    </location>
</feature>
<feature type="compositionally biased region" description="Low complexity" evidence="1">
    <location>
        <begin position="694"/>
        <end position="704"/>
    </location>
</feature>
<dbReference type="Gene3D" id="1.20.1280.50">
    <property type="match status" value="1"/>
</dbReference>
<sequence>MASSPAYTGPSSPTCILSLPVEVIEQIFVALAGSPESIAAFSQTCRIYSELVYGSTDTHLWREIYLATFDDPRPKLNALKRPLPASDSPEEASFEWRNEYQRRIRARHIFEASEVDLQSLAINLDALSSTTTSSLPQLPEASVSSATVTDESLNIAWMKQVFANGFPSALMQRLMGKSSPDSDAVSEQIIMRPDWERSAAGRAFYKLFFLSGFRAVSRRSDGDDKDETDVRYNLRSSAAKRKAQEESTLSEARQRALARTVARHRVYNLPYLSPDRCWGPFMRANSPPPPPEEEEESITKTSNTPTKTSQANGKGKERAATPEEPENMEVEEAGPSSVKRRSKRTTPKKTKTRKQSSFQDENEDEDEDEAAQVSMSFIRAILTNFDFYFDQNGNNNQAMDAEEDEENDPDYIPAEVGESHHHRASEERSDEEAEHHTPHEDETSSESSESFFTDDDDDDESPLDLFAPASGPLPIYPPHPHLLFPDYAFLSAARLVVAENLRERYGGGSNGETPMWPWFTTSSAVEATREILLRMGIPLLKVNESSDEGNDMDSEDAGGASGDEEITQLGWESLRMGSAPGFWEGRGTAEGWTGVKDEEEKERPEMAAPWKRDESLEYIDGWDWAGAEGKWMRAVCWMDYRDLLFHNLQTTYPIAARYHQEIQETCRVFPMTLRVVGFSRVPPPLALPAPPPSDRSCSPESSSKSKGKGKEKAKDPELDPPSSSTSTYDPLIYALPVIHVVGEFRGSDVDESVARRARGTVRMVGDRAIRWNLISSEVSTPDRDEWVMEGVQVGGIGSAMGVVGMWTGASHERGDPIGPSWAWKIE</sequence>
<feature type="compositionally biased region" description="Basic and acidic residues" evidence="1">
    <location>
        <begin position="433"/>
        <end position="442"/>
    </location>
</feature>
<feature type="compositionally biased region" description="Acidic residues" evidence="1">
    <location>
        <begin position="452"/>
        <end position="462"/>
    </location>
</feature>
<dbReference type="InterPro" id="IPR001810">
    <property type="entry name" value="F-box_dom"/>
</dbReference>
<evidence type="ECO:0000313" key="4">
    <source>
        <dbReference type="Proteomes" id="UP000799118"/>
    </source>
</evidence>
<feature type="compositionally biased region" description="Basic residues" evidence="1">
    <location>
        <begin position="338"/>
        <end position="354"/>
    </location>
</feature>
<proteinExistence type="predicted"/>
<feature type="domain" description="F-box" evidence="2">
    <location>
        <begin position="16"/>
        <end position="66"/>
    </location>
</feature>
<feature type="region of interest" description="Disordered" evidence="1">
    <location>
        <begin position="686"/>
        <end position="725"/>
    </location>
</feature>
<feature type="compositionally biased region" description="Acidic residues" evidence="1">
    <location>
        <begin position="323"/>
        <end position="332"/>
    </location>
</feature>
<dbReference type="InterPro" id="IPR036047">
    <property type="entry name" value="F-box-like_dom_sf"/>
</dbReference>
<evidence type="ECO:0000256" key="1">
    <source>
        <dbReference type="SAM" id="MobiDB-lite"/>
    </source>
</evidence>
<feature type="compositionally biased region" description="Polar residues" evidence="1">
    <location>
        <begin position="299"/>
        <end position="312"/>
    </location>
</feature>
<feature type="region of interest" description="Disordered" evidence="1">
    <location>
        <begin position="393"/>
        <end position="468"/>
    </location>
</feature>
<name>A0A6A4HEE1_9AGAR</name>
<accession>A0A6A4HEE1</accession>